<feature type="domain" description="Rap-GAP" evidence="3">
    <location>
        <begin position="258"/>
        <end position="452"/>
    </location>
</feature>
<keyword evidence="1" id="KW-0343">GTPase activation</keyword>
<dbReference type="AlphaFoldDB" id="E4YFR3"/>
<dbReference type="Gene3D" id="3.40.50.11210">
    <property type="entry name" value="Rap/Ran-GAP"/>
    <property type="match status" value="1"/>
</dbReference>
<sequence>MNEIEHHYDECPSEPEKKQKLGRKISRVLSIFRKEPKLSSNSKEPVYEELHEVSVQEGSEISAPQYSISTVGRLDSGISSGSDQLEPSFAEVLRNGAPFPQVVAPNGWWVRGFRHRAPTLFLSIEELKPVDIAYVETSVNIDKKTLFYREEFIGKEHLNLVGYSRLWGPLVLSVKDRFLFLRTEYFTNTIYSARSKNFKSASQLEKEEYSIVLRSVSGSEIRQVAAPTDSIDWASAVFGSLSMDTFSPVVSLNAWETISSYDEHSTSKIHNVGLVLQLDKQYDSLSMVSNTQVSRHLTNFLATISTPIRGTDGSTAYHAQQGEHNLMIHPAPMMKTFRERQERALAPLVQIIFQGQQTPFSPDLMGEDQVLVYIIVQPIHFSSKNEAYKVSIVAEKSVADFGPKIPEPSVVSKKNLQQILIPLLINASNAALSSKKLVCLRARARAELFADLIESLSGWNGTGQPVEGQKISDLVRPPMTREKKNLLPDNDTYMVFMKAVANECSRTRDSGCSSGNYSSNELLELQVTPPPARKPPTLPNYRSNLPVVTLIEKPDISRYSSTSLPRKPSRESCCSAKSYEKVVYDIRHSQIESGGNRRQKSRRKPSVRKNKPTRSESRRSQEPKKDDFLEKKSQYDRLKHDKIVERCRSLSDLGFKEKKKVSKKYSKLDDLDFNCTSDSSIDSLSDMDFTYALSKLNQPRLQNTATRKKRIPRAASLAVLPEQAEYPVRPIIKNDFSGRKERHSVSFRE</sequence>
<dbReference type="InterPro" id="IPR050989">
    <property type="entry name" value="Rap1_Ran_GAP"/>
</dbReference>
<organism evidence="4">
    <name type="scientific">Oikopleura dioica</name>
    <name type="common">Tunicate</name>
    <dbReference type="NCBI Taxonomy" id="34765"/>
    <lineage>
        <taxon>Eukaryota</taxon>
        <taxon>Metazoa</taxon>
        <taxon>Chordata</taxon>
        <taxon>Tunicata</taxon>
        <taxon>Appendicularia</taxon>
        <taxon>Copelata</taxon>
        <taxon>Oikopleuridae</taxon>
        <taxon>Oikopleura</taxon>
    </lineage>
</organism>
<dbReference type="PANTHER" id="PTHR15711:SF32">
    <property type="entry name" value="RAP GTPASE ACTIVATING PROTEIN 1, ISOFORM H"/>
    <property type="match status" value="1"/>
</dbReference>
<evidence type="ECO:0000259" key="3">
    <source>
        <dbReference type="PROSITE" id="PS50085"/>
    </source>
</evidence>
<evidence type="ECO:0000256" key="2">
    <source>
        <dbReference type="SAM" id="MobiDB-lite"/>
    </source>
</evidence>
<dbReference type="GO" id="GO:0005096">
    <property type="term" value="F:GTPase activator activity"/>
    <property type="evidence" value="ECO:0007669"/>
    <property type="project" value="UniProtKB-KW"/>
</dbReference>
<dbReference type="PANTHER" id="PTHR15711">
    <property type="entry name" value="RAP GTPASE-ACTIVATING PROTEIN"/>
    <property type="match status" value="1"/>
</dbReference>
<feature type="compositionally biased region" description="Basic and acidic residues" evidence="2">
    <location>
        <begin position="613"/>
        <end position="633"/>
    </location>
</feature>
<gene>
    <name evidence="4" type="ORF">GSOID_T00024355001</name>
</gene>
<feature type="region of interest" description="Disordered" evidence="2">
    <location>
        <begin position="588"/>
        <end position="633"/>
    </location>
</feature>
<dbReference type="SUPFAM" id="SSF111347">
    <property type="entry name" value="Rap/Ran-GAP"/>
    <property type="match status" value="1"/>
</dbReference>
<accession>E4YFR3</accession>
<proteinExistence type="predicted"/>
<protein>
    <recommendedName>
        <fullName evidence="3">Rap-GAP domain-containing protein</fullName>
    </recommendedName>
</protein>
<evidence type="ECO:0000256" key="1">
    <source>
        <dbReference type="ARBA" id="ARBA00022468"/>
    </source>
</evidence>
<dbReference type="GO" id="GO:0051056">
    <property type="term" value="P:regulation of small GTPase mediated signal transduction"/>
    <property type="evidence" value="ECO:0007669"/>
    <property type="project" value="InterPro"/>
</dbReference>
<dbReference type="PROSITE" id="PS50085">
    <property type="entry name" value="RAPGAP"/>
    <property type="match status" value="1"/>
</dbReference>
<dbReference type="EMBL" id="FN654498">
    <property type="protein sequence ID" value="CBY34337.1"/>
    <property type="molecule type" value="Genomic_DNA"/>
</dbReference>
<name>E4YFR3_OIKDI</name>
<feature type="region of interest" description="Disordered" evidence="2">
    <location>
        <begin position="1"/>
        <end position="22"/>
    </location>
</feature>
<dbReference type="Proteomes" id="UP000011014">
    <property type="component" value="Unassembled WGS sequence"/>
</dbReference>
<dbReference type="GO" id="GO:0005737">
    <property type="term" value="C:cytoplasm"/>
    <property type="evidence" value="ECO:0007669"/>
    <property type="project" value="TreeGrafter"/>
</dbReference>
<dbReference type="Gene3D" id="6.10.140.210">
    <property type="match status" value="1"/>
</dbReference>
<dbReference type="InterPro" id="IPR035974">
    <property type="entry name" value="Rap/Ran-GAP_sf"/>
</dbReference>
<feature type="compositionally biased region" description="Basic residues" evidence="2">
    <location>
        <begin position="597"/>
        <end position="612"/>
    </location>
</feature>
<dbReference type="InterPro" id="IPR000331">
    <property type="entry name" value="Rap/Ran_GAP_dom"/>
</dbReference>
<dbReference type="Pfam" id="PF02145">
    <property type="entry name" value="Rap_GAP"/>
    <property type="match status" value="1"/>
</dbReference>
<reference evidence="4" key="1">
    <citation type="journal article" date="2010" name="Science">
        <title>Plasticity of animal genome architecture unmasked by rapid evolution of a pelagic tunicate.</title>
        <authorList>
            <person name="Denoeud F."/>
            <person name="Henriet S."/>
            <person name="Mungpakdee S."/>
            <person name="Aury J.M."/>
            <person name="Da Silva C."/>
            <person name="Brinkmann H."/>
            <person name="Mikhaleva J."/>
            <person name="Olsen L.C."/>
            <person name="Jubin C."/>
            <person name="Canestro C."/>
            <person name="Bouquet J.M."/>
            <person name="Danks G."/>
            <person name="Poulain J."/>
            <person name="Campsteijn C."/>
            <person name="Adamski M."/>
            <person name="Cross I."/>
            <person name="Yadetie F."/>
            <person name="Muffato M."/>
            <person name="Louis A."/>
            <person name="Butcher S."/>
            <person name="Tsagkogeorga G."/>
            <person name="Konrad A."/>
            <person name="Singh S."/>
            <person name="Jensen M.F."/>
            <person name="Cong E.H."/>
            <person name="Eikeseth-Otteraa H."/>
            <person name="Noel B."/>
            <person name="Anthouard V."/>
            <person name="Porcel B.M."/>
            <person name="Kachouri-Lafond R."/>
            <person name="Nishino A."/>
            <person name="Ugolini M."/>
            <person name="Chourrout P."/>
            <person name="Nishida H."/>
            <person name="Aasland R."/>
            <person name="Huzurbazar S."/>
            <person name="Westhof E."/>
            <person name="Delsuc F."/>
            <person name="Lehrach H."/>
            <person name="Reinhardt R."/>
            <person name="Weissenbach J."/>
            <person name="Roy S.W."/>
            <person name="Artiguenave F."/>
            <person name="Postlethwait J.H."/>
            <person name="Manak J.R."/>
            <person name="Thompson E.M."/>
            <person name="Jaillon O."/>
            <person name="Du Pasquier L."/>
            <person name="Boudinot P."/>
            <person name="Liberles D.A."/>
            <person name="Volff J.N."/>
            <person name="Philippe H."/>
            <person name="Lenhard B."/>
            <person name="Roest Crollius H."/>
            <person name="Wincker P."/>
            <person name="Chourrout D."/>
        </authorList>
    </citation>
    <scope>NUCLEOTIDE SEQUENCE [LARGE SCALE GENOMIC DNA]</scope>
</reference>
<evidence type="ECO:0000313" key="4">
    <source>
        <dbReference type="EMBL" id="CBY34337.1"/>
    </source>
</evidence>
<feature type="compositionally biased region" description="Basic and acidic residues" evidence="2">
    <location>
        <begin position="1"/>
        <end position="19"/>
    </location>
</feature>